<keyword evidence="11" id="KW-0455">Luminescence</keyword>
<dbReference type="Pfam" id="PF13193">
    <property type="entry name" value="AMP-binding_C"/>
    <property type="match status" value="1"/>
</dbReference>
<dbReference type="InterPro" id="IPR025110">
    <property type="entry name" value="AMP-bd_C"/>
</dbReference>
<evidence type="ECO:0000256" key="13">
    <source>
        <dbReference type="ARBA" id="ARBA00048497"/>
    </source>
</evidence>
<dbReference type="SUPFAM" id="SSF56801">
    <property type="entry name" value="Acetyl-CoA synthetase-like"/>
    <property type="match status" value="1"/>
</dbReference>
<dbReference type="EC" id="1.13.12.7" evidence="4"/>
<evidence type="ECO:0000256" key="9">
    <source>
        <dbReference type="ARBA" id="ARBA00023033"/>
    </source>
</evidence>
<dbReference type="PANTHER" id="PTHR24096:SF423">
    <property type="entry name" value="GM05240P"/>
    <property type="match status" value="1"/>
</dbReference>
<keyword evidence="7" id="KW-0460">Magnesium</keyword>
<evidence type="ECO:0000256" key="7">
    <source>
        <dbReference type="ARBA" id="ARBA00022842"/>
    </source>
</evidence>
<dbReference type="GO" id="GO:0008218">
    <property type="term" value="P:bioluminescence"/>
    <property type="evidence" value="ECO:0007669"/>
    <property type="project" value="UniProtKB-KW"/>
</dbReference>
<dbReference type="PANTHER" id="PTHR24096">
    <property type="entry name" value="LONG-CHAIN-FATTY-ACID--COA LIGASE"/>
    <property type="match status" value="1"/>
</dbReference>
<name>A0A9Q0MZA2_9DIPT</name>
<comment type="similarity">
    <text evidence="3">Belongs to the ATP-dependent AMP-binding enzyme family.</text>
</comment>
<dbReference type="Pfam" id="PF00501">
    <property type="entry name" value="AMP-binding"/>
    <property type="match status" value="1"/>
</dbReference>
<comment type="cofactor">
    <cofactor evidence="1">
        <name>Mg(2+)</name>
        <dbReference type="ChEBI" id="CHEBI:18420"/>
    </cofactor>
</comment>
<dbReference type="OrthoDB" id="10253869at2759"/>
<comment type="subcellular location">
    <subcellularLocation>
        <location evidence="2">Peroxisome</location>
    </subcellularLocation>
</comment>
<keyword evidence="17" id="KW-1185">Reference proteome</keyword>
<feature type="domain" description="AMP-binding enzyme C-terminal" evidence="15">
    <location>
        <begin position="440"/>
        <end position="514"/>
    </location>
</feature>
<dbReference type="GO" id="GO:0016405">
    <property type="term" value="F:CoA-ligase activity"/>
    <property type="evidence" value="ECO:0007669"/>
    <property type="project" value="TreeGrafter"/>
</dbReference>
<dbReference type="InterPro" id="IPR042099">
    <property type="entry name" value="ANL_N_sf"/>
</dbReference>
<evidence type="ECO:0000256" key="10">
    <source>
        <dbReference type="ARBA" id="ARBA00023140"/>
    </source>
</evidence>
<dbReference type="InterPro" id="IPR020845">
    <property type="entry name" value="AMP-binding_CS"/>
</dbReference>
<dbReference type="InterPro" id="IPR000873">
    <property type="entry name" value="AMP-dep_synth/lig_dom"/>
</dbReference>
<reference evidence="16" key="1">
    <citation type="submission" date="2022-07" db="EMBL/GenBank/DDBJ databases">
        <authorList>
            <person name="Trinca V."/>
            <person name="Uliana J.V.C."/>
            <person name="Torres T.T."/>
            <person name="Ward R.J."/>
            <person name="Monesi N."/>
        </authorList>
    </citation>
    <scope>NUCLEOTIDE SEQUENCE</scope>
    <source>
        <strain evidence="16">HSMRA1968</strain>
        <tissue evidence="16">Whole embryos</tissue>
    </source>
</reference>
<evidence type="ECO:0000259" key="15">
    <source>
        <dbReference type="Pfam" id="PF13193"/>
    </source>
</evidence>
<comment type="caution">
    <text evidence="16">The sequence shown here is derived from an EMBL/GenBank/DDBJ whole genome shotgun (WGS) entry which is preliminary data.</text>
</comment>
<comment type="catalytic activity">
    <reaction evidence="13">
        <text>firefly D-luciferin + ATP + O2 = firefly oxyluciferin + hnu + AMP + CO2 + diphosphate</text>
        <dbReference type="Rhea" id="RHEA:10732"/>
        <dbReference type="ChEBI" id="CHEBI:15379"/>
        <dbReference type="ChEBI" id="CHEBI:16526"/>
        <dbReference type="ChEBI" id="CHEBI:16792"/>
        <dbReference type="ChEBI" id="CHEBI:30212"/>
        <dbReference type="ChEBI" id="CHEBI:30616"/>
        <dbReference type="ChEBI" id="CHEBI:33019"/>
        <dbReference type="ChEBI" id="CHEBI:58038"/>
        <dbReference type="ChEBI" id="CHEBI:456215"/>
        <dbReference type="EC" id="1.13.12.7"/>
    </reaction>
</comment>
<evidence type="ECO:0000256" key="5">
    <source>
        <dbReference type="ARBA" id="ARBA00019043"/>
    </source>
</evidence>
<dbReference type="PROSITE" id="PS00455">
    <property type="entry name" value="AMP_BINDING"/>
    <property type="match status" value="1"/>
</dbReference>
<evidence type="ECO:0000256" key="4">
    <source>
        <dbReference type="ARBA" id="ARBA00012532"/>
    </source>
</evidence>
<evidence type="ECO:0000256" key="3">
    <source>
        <dbReference type="ARBA" id="ARBA00006432"/>
    </source>
</evidence>
<accession>A0A9Q0MZA2</accession>
<sequence length="531" mass="59191">MTSDNRISYGGKVNESLDKARSFGEYCYNRLKKLGDSVLFVNGVTSQEVTASQLLSQSIRVAECLKHYGVKRGDSISICCENRVEVAYVMFGIFFVGAKCFPLNPTYTEGELLHASSLSQPKIIFASYQTFDNIKRVAKHQFVEKVLVFGDECTDSNSFNDFLRNPNVESKKRFYCSPQSMMENISLILCSSGTTGLPKGVQWSEYSTWFNASFNMLDPIPNECRFSVSPWTHGFGCFTVIRTVVHGIKLVYLPKFDENTFLSCIEKFNVTTLMVVPPLLVMLSKSSAVKHFNTSSLKYAISAAAPLRSEVLNEMRRQIPNLTVRQYYGMSEGGVFTVQTNEFCKSGSVGILRSGVYAKVVNIESGELLGKNSPGELLFKGPGLMKGYVGDINSTKSTVDKDGWLHSGDVGFYDENNEWFIVDRLKELIKYKGFQVPPAELEALLLSHQSVKDVGVIGIPDDLAGELPMAFVVRQGSVTEKDIVDFVADRSSPAKRLYGGVRFVTEIPKNPSGKILRQVLRQMVNQHKSKM</sequence>
<evidence type="ECO:0000256" key="1">
    <source>
        <dbReference type="ARBA" id="ARBA00001946"/>
    </source>
</evidence>
<proteinExistence type="inferred from homology"/>
<dbReference type="GO" id="GO:0005777">
    <property type="term" value="C:peroxisome"/>
    <property type="evidence" value="ECO:0007669"/>
    <property type="project" value="UniProtKB-SubCell"/>
</dbReference>
<evidence type="ECO:0000259" key="14">
    <source>
        <dbReference type="Pfam" id="PF00501"/>
    </source>
</evidence>
<evidence type="ECO:0000256" key="11">
    <source>
        <dbReference type="ARBA" id="ARBA00023223"/>
    </source>
</evidence>
<gene>
    <name evidence="16" type="primary">LUCI_0</name>
    <name evidence="16" type="ORF">Bhyg_05739</name>
</gene>
<keyword evidence="10" id="KW-0576">Peroxisome</keyword>
<keyword evidence="8" id="KW-0560">Oxidoreductase</keyword>
<dbReference type="GO" id="GO:0004497">
    <property type="term" value="F:monooxygenase activity"/>
    <property type="evidence" value="ECO:0007669"/>
    <property type="project" value="UniProtKB-KW"/>
</dbReference>
<feature type="domain" description="AMP-dependent synthetase/ligase" evidence="14">
    <location>
        <begin position="35"/>
        <end position="388"/>
    </location>
</feature>
<evidence type="ECO:0000256" key="8">
    <source>
        <dbReference type="ARBA" id="ARBA00023002"/>
    </source>
</evidence>
<evidence type="ECO:0000256" key="12">
    <source>
        <dbReference type="ARBA" id="ARBA00023262"/>
    </source>
</evidence>
<keyword evidence="6" id="KW-0067">ATP-binding</keyword>
<dbReference type="EMBL" id="WJQU01000002">
    <property type="protein sequence ID" value="KAJ6640807.1"/>
    <property type="molecule type" value="Genomic_DNA"/>
</dbReference>
<evidence type="ECO:0000313" key="16">
    <source>
        <dbReference type="EMBL" id="KAJ6640807.1"/>
    </source>
</evidence>
<dbReference type="FunFam" id="3.30.300.30:FF:000007">
    <property type="entry name" value="4-coumarate--CoA ligase 2"/>
    <property type="match status" value="1"/>
</dbReference>
<dbReference type="AlphaFoldDB" id="A0A9Q0MZA2"/>
<keyword evidence="6" id="KW-0547">Nucleotide-binding</keyword>
<evidence type="ECO:0000313" key="17">
    <source>
        <dbReference type="Proteomes" id="UP001151699"/>
    </source>
</evidence>
<keyword evidence="9" id="KW-0503">Monooxygenase</keyword>
<protein>
    <recommendedName>
        <fullName evidence="5">Luciferin 4-monooxygenase</fullName>
        <ecNumber evidence="4">1.13.12.7</ecNumber>
    </recommendedName>
</protein>
<evidence type="ECO:0000256" key="2">
    <source>
        <dbReference type="ARBA" id="ARBA00004275"/>
    </source>
</evidence>
<evidence type="ECO:0000256" key="6">
    <source>
        <dbReference type="ARBA" id="ARBA00022840"/>
    </source>
</evidence>
<dbReference type="InterPro" id="IPR045851">
    <property type="entry name" value="AMP-bd_C_sf"/>
</dbReference>
<organism evidence="16 17">
    <name type="scientific">Pseudolycoriella hygida</name>
    <dbReference type="NCBI Taxonomy" id="35572"/>
    <lineage>
        <taxon>Eukaryota</taxon>
        <taxon>Metazoa</taxon>
        <taxon>Ecdysozoa</taxon>
        <taxon>Arthropoda</taxon>
        <taxon>Hexapoda</taxon>
        <taxon>Insecta</taxon>
        <taxon>Pterygota</taxon>
        <taxon>Neoptera</taxon>
        <taxon>Endopterygota</taxon>
        <taxon>Diptera</taxon>
        <taxon>Nematocera</taxon>
        <taxon>Sciaroidea</taxon>
        <taxon>Sciaridae</taxon>
        <taxon>Pseudolycoriella</taxon>
    </lineage>
</organism>
<keyword evidence="12" id="KW-0599">Photoprotein</keyword>
<dbReference type="Proteomes" id="UP001151699">
    <property type="component" value="Chromosome B"/>
</dbReference>
<dbReference type="Gene3D" id="3.40.50.12780">
    <property type="entry name" value="N-terminal domain of ligase-like"/>
    <property type="match status" value="1"/>
</dbReference>
<dbReference type="GO" id="GO:0005524">
    <property type="term" value="F:ATP binding"/>
    <property type="evidence" value="ECO:0007669"/>
    <property type="project" value="UniProtKB-KW"/>
</dbReference>
<dbReference type="Gene3D" id="3.30.300.30">
    <property type="match status" value="1"/>
</dbReference>